<dbReference type="PANTHER" id="PTHR46112:SF2">
    <property type="entry name" value="XAA-PRO AMINOPEPTIDASE P-RELATED"/>
    <property type="match status" value="1"/>
</dbReference>
<dbReference type="GO" id="GO:0016787">
    <property type="term" value="F:hydrolase activity"/>
    <property type="evidence" value="ECO:0007669"/>
    <property type="project" value="UniProtKB-KW"/>
</dbReference>
<name>A0AAV3USB8_9EURY</name>
<comment type="similarity">
    <text evidence="3">Belongs to the peptidase M24B family.</text>
</comment>
<dbReference type="PANTHER" id="PTHR46112">
    <property type="entry name" value="AMINOPEPTIDASE"/>
    <property type="match status" value="1"/>
</dbReference>
<dbReference type="InterPro" id="IPR000994">
    <property type="entry name" value="Pept_M24"/>
</dbReference>
<dbReference type="Pfam" id="PF00557">
    <property type="entry name" value="Peptidase_M24"/>
    <property type="match status" value="1"/>
</dbReference>
<dbReference type="AlphaFoldDB" id="A0AAV3USB8"/>
<feature type="domain" description="Peptidase M24" evidence="4">
    <location>
        <begin position="174"/>
        <end position="366"/>
    </location>
</feature>
<evidence type="ECO:0000256" key="1">
    <source>
        <dbReference type="ARBA" id="ARBA00022723"/>
    </source>
</evidence>
<sequence>MVSMVSRYESLQNAIEQELEAYDADAFVHIGDRFDDLLRYCTHFSGPDRDYAFVYGSGQSVLCAPRLFGEQAEREFIGDIVRTDHQQNGSTPVIRAIETINELTAAARILLPSHVSHRVISVLEDDFEVCTTDTDFGRAQKTSNERTQIESVQTAAQHGMAHAEAILAETEVQQDTLHWKGEMLTTERLRREVNAVLAKQGVQDAGNTVIGAGRSCSDLHFTGNDEIRTGETVLLDISPRGKSGYYADLTRTFVVGIDTWTRTAYDAVRDAQDAALAALDNGEGTEAKAVHQAASAVLSDHGFAVGDVSVGMYHGTGHGVGLSLHEAPSLSSDELLKAGHVITVEPGVYDPEKGGVRIEDLIMVTQSSYENLTDYPRCLVPSSR</sequence>
<dbReference type="Proteomes" id="UP001501729">
    <property type="component" value="Unassembled WGS sequence"/>
</dbReference>
<protein>
    <submittedName>
        <fullName evidence="5">Xaa-Pro peptidase family protein</fullName>
    </submittedName>
</protein>
<dbReference type="InterPro" id="IPR036005">
    <property type="entry name" value="Creatinase/aminopeptidase-like"/>
</dbReference>
<evidence type="ECO:0000256" key="3">
    <source>
        <dbReference type="RuleBase" id="RU000590"/>
    </source>
</evidence>
<gene>
    <name evidence="5" type="ORF">GCM10025751_56770</name>
</gene>
<comment type="caution">
    <text evidence="5">The sequence shown here is derived from an EMBL/GenBank/DDBJ whole genome shotgun (WGS) entry which is preliminary data.</text>
</comment>
<keyword evidence="6" id="KW-1185">Reference proteome</keyword>
<accession>A0AAV3USB8</accession>
<dbReference type="InterPro" id="IPR001131">
    <property type="entry name" value="Peptidase_M24B_aminopep-P_CS"/>
</dbReference>
<evidence type="ECO:0000313" key="5">
    <source>
        <dbReference type="EMBL" id="GAA5065625.1"/>
    </source>
</evidence>
<dbReference type="PROSITE" id="PS00491">
    <property type="entry name" value="PROLINE_PEPTIDASE"/>
    <property type="match status" value="1"/>
</dbReference>
<dbReference type="EMBL" id="BAABKX010000030">
    <property type="protein sequence ID" value="GAA5065625.1"/>
    <property type="molecule type" value="Genomic_DNA"/>
</dbReference>
<dbReference type="GO" id="GO:0046872">
    <property type="term" value="F:metal ion binding"/>
    <property type="evidence" value="ECO:0007669"/>
    <property type="project" value="UniProtKB-KW"/>
</dbReference>
<reference evidence="5 6" key="1">
    <citation type="journal article" date="2019" name="Int. J. Syst. Evol. Microbiol.">
        <title>The Global Catalogue of Microorganisms (GCM) 10K type strain sequencing project: providing services to taxonomists for standard genome sequencing and annotation.</title>
        <authorList>
            <consortium name="The Broad Institute Genomics Platform"/>
            <consortium name="The Broad Institute Genome Sequencing Center for Infectious Disease"/>
            <person name="Wu L."/>
            <person name="Ma J."/>
        </authorList>
    </citation>
    <scope>NUCLEOTIDE SEQUENCE [LARGE SCALE GENOMIC DNA]</scope>
    <source>
        <strain evidence="5 6">JCM 17504</strain>
    </source>
</reference>
<evidence type="ECO:0000313" key="6">
    <source>
        <dbReference type="Proteomes" id="UP001501729"/>
    </source>
</evidence>
<dbReference type="SUPFAM" id="SSF55920">
    <property type="entry name" value="Creatinase/aminopeptidase"/>
    <property type="match status" value="1"/>
</dbReference>
<organism evidence="5 6">
    <name type="scientific">Haladaptatus pallidirubidus</name>
    <dbReference type="NCBI Taxonomy" id="1008152"/>
    <lineage>
        <taxon>Archaea</taxon>
        <taxon>Methanobacteriati</taxon>
        <taxon>Methanobacteriota</taxon>
        <taxon>Stenosarchaea group</taxon>
        <taxon>Halobacteria</taxon>
        <taxon>Halobacteriales</taxon>
        <taxon>Haladaptataceae</taxon>
        <taxon>Haladaptatus</taxon>
    </lineage>
</organism>
<proteinExistence type="inferred from homology"/>
<keyword evidence="1 3" id="KW-0479">Metal-binding</keyword>
<dbReference type="Gene3D" id="3.90.230.10">
    <property type="entry name" value="Creatinase/methionine aminopeptidase superfamily"/>
    <property type="match status" value="1"/>
</dbReference>
<keyword evidence="2" id="KW-0378">Hydrolase</keyword>
<dbReference type="InterPro" id="IPR050659">
    <property type="entry name" value="Peptidase_M24B"/>
</dbReference>
<evidence type="ECO:0000256" key="2">
    <source>
        <dbReference type="ARBA" id="ARBA00022801"/>
    </source>
</evidence>
<evidence type="ECO:0000259" key="4">
    <source>
        <dbReference type="Pfam" id="PF00557"/>
    </source>
</evidence>